<dbReference type="GO" id="GO:0008855">
    <property type="term" value="F:exodeoxyribonuclease VII activity"/>
    <property type="evidence" value="ECO:0007669"/>
    <property type="project" value="UniProtKB-UniRule"/>
</dbReference>
<dbReference type="GO" id="GO:0005737">
    <property type="term" value="C:cytoplasm"/>
    <property type="evidence" value="ECO:0007669"/>
    <property type="project" value="UniProtKB-SubCell"/>
</dbReference>
<sequence>MNRLPLNEEFNDKKGEIIRRLIDLRNEVADKVGQERYKILQVKTIDHIAETMPQTLIELSAIKGIGPKKLKELGPAILSITKGETLPEKEESVQISEIGDAILSVSEFLNQINDILYTKNVLVQGEISGLSLHPTGVYMTLKDKKDESILDCYIKPYVYSSLGVELEDGMEVKIGGFPSVYKPRGRFRFTVQTLELTGEGSLKKAYDLLKKKLELEGLFARKRELPEFIKRIGVITSRQGAVIGDFRNNLEPLGYEIFMKDVRVEGVRAVEEITEALHWFNENADELDLDVLVLIRGGGSLEDLQAFNNEVVVRAVFASKVPTICAIGHHKDVPIVSLVGDDMPSTPTGAAIRINQSWDSLKQNLPMFERELLSLYENALSSVYTKTFTLREKMVKYLERAFIKFEDLRSRLFRVYSDEVQSVILKVETIEKYLLGVSPERSLKLGYSIVVDSFGKVIKDSSGVKIGEDIKTRLYKGEIISKVKSIK</sequence>
<dbReference type="Pfam" id="PF13742">
    <property type="entry name" value="tRNA_anti_2"/>
    <property type="match status" value="1"/>
</dbReference>
<evidence type="ECO:0000256" key="3">
    <source>
        <dbReference type="ARBA" id="ARBA00022801"/>
    </source>
</evidence>
<organism evidence="8 9">
    <name type="scientific">Candidatus Colwellbacteria bacterium RIFCSPHIGHO2_02_FULL_43_15</name>
    <dbReference type="NCBI Taxonomy" id="1797686"/>
    <lineage>
        <taxon>Bacteria</taxon>
        <taxon>Candidatus Colwelliibacteriota</taxon>
    </lineage>
</organism>
<evidence type="ECO:0000259" key="7">
    <source>
        <dbReference type="PROSITE" id="PS50967"/>
    </source>
</evidence>
<evidence type="ECO:0000256" key="4">
    <source>
        <dbReference type="ARBA" id="ARBA00022839"/>
    </source>
</evidence>
<comment type="subcellular location">
    <subcellularLocation>
        <location evidence="5 6">Cytoplasm</location>
    </subcellularLocation>
</comment>
<evidence type="ECO:0000313" key="8">
    <source>
        <dbReference type="EMBL" id="OGY57922.1"/>
    </source>
</evidence>
<dbReference type="CDD" id="cd04489">
    <property type="entry name" value="ExoVII_LU_OBF"/>
    <property type="match status" value="1"/>
</dbReference>
<keyword evidence="3 5" id="KW-0378">Hydrolase</keyword>
<dbReference type="InterPro" id="IPR025824">
    <property type="entry name" value="OB-fold_nuc-bd_dom"/>
</dbReference>
<comment type="function">
    <text evidence="5">Bidirectionally degrades single-stranded DNA into large acid-insoluble oligonucleotides, which are then degraded further into small acid-soluble oligonucleotides.</text>
</comment>
<evidence type="ECO:0000256" key="2">
    <source>
        <dbReference type="ARBA" id="ARBA00022722"/>
    </source>
</evidence>
<dbReference type="NCBIfam" id="TIGR00237">
    <property type="entry name" value="xseA"/>
    <property type="match status" value="1"/>
</dbReference>
<dbReference type="InterPro" id="IPR020579">
    <property type="entry name" value="Exonuc_VII_lsu_C"/>
</dbReference>
<dbReference type="GO" id="GO:0003676">
    <property type="term" value="F:nucleic acid binding"/>
    <property type="evidence" value="ECO:0007669"/>
    <property type="project" value="InterPro"/>
</dbReference>
<dbReference type="InterPro" id="IPR003753">
    <property type="entry name" value="Exonuc_VII_L"/>
</dbReference>
<evidence type="ECO:0000313" key="9">
    <source>
        <dbReference type="Proteomes" id="UP000178651"/>
    </source>
</evidence>
<dbReference type="SUPFAM" id="SSF47819">
    <property type="entry name" value="HRDC-like"/>
    <property type="match status" value="1"/>
</dbReference>
<dbReference type="Gene3D" id="1.10.150.80">
    <property type="entry name" value="HRDC domain"/>
    <property type="match status" value="1"/>
</dbReference>
<dbReference type="AlphaFoldDB" id="A0A1G1YZY2"/>
<dbReference type="GO" id="GO:0009318">
    <property type="term" value="C:exodeoxyribonuclease VII complex"/>
    <property type="evidence" value="ECO:0007669"/>
    <property type="project" value="UniProtKB-UniRule"/>
</dbReference>
<dbReference type="InterPro" id="IPR002121">
    <property type="entry name" value="HRDC_dom"/>
</dbReference>
<protein>
    <recommendedName>
        <fullName evidence="5">Exodeoxyribonuclease 7 large subunit</fullName>
        <ecNumber evidence="5">3.1.11.6</ecNumber>
    </recommendedName>
    <alternativeName>
        <fullName evidence="5">Exodeoxyribonuclease VII large subunit</fullName>
        <shortName evidence="5">Exonuclease VII large subunit</shortName>
    </alternativeName>
</protein>
<comment type="caution">
    <text evidence="8">The sequence shown here is derived from an EMBL/GenBank/DDBJ whole genome shotgun (WGS) entry which is preliminary data.</text>
</comment>
<dbReference type="PANTHER" id="PTHR30008">
    <property type="entry name" value="EXODEOXYRIBONUCLEASE 7 LARGE SUBUNIT"/>
    <property type="match status" value="1"/>
</dbReference>
<dbReference type="InterPro" id="IPR010997">
    <property type="entry name" value="HRDC-like_sf"/>
</dbReference>
<dbReference type="Pfam" id="PF02601">
    <property type="entry name" value="Exonuc_VII_L"/>
    <property type="match status" value="1"/>
</dbReference>
<dbReference type="Proteomes" id="UP000178651">
    <property type="component" value="Unassembled WGS sequence"/>
</dbReference>
<name>A0A1G1YZY2_9BACT</name>
<keyword evidence="1 5" id="KW-0963">Cytoplasm</keyword>
<reference evidence="8 9" key="1">
    <citation type="journal article" date="2016" name="Nat. Commun.">
        <title>Thousands of microbial genomes shed light on interconnected biogeochemical processes in an aquifer system.</title>
        <authorList>
            <person name="Anantharaman K."/>
            <person name="Brown C.T."/>
            <person name="Hug L.A."/>
            <person name="Sharon I."/>
            <person name="Castelle C.J."/>
            <person name="Probst A.J."/>
            <person name="Thomas B.C."/>
            <person name="Singh A."/>
            <person name="Wilkins M.J."/>
            <person name="Karaoz U."/>
            <person name="Brodie E.L."/>
            <person name="Williams K.H."/>
            <person name="Hubbard S.S."/>
            <person name="Banfield J.F."/>
        </authorList>
    </citation>
    <scope>NUCLEOTIDE SEQUENCE [LARGE SCALE GENOMIC DNA]</scope>
</reference>
<dbReference type="PANTHER" id="PTHR30008:SF0">
    <property type="entry name" value="EXODEOXYRIBONUCLEASE 7 LARGE SUBUNIT"/>
    <property type="match status" value="1"/>
</dbReference>
<dbReference type="Pfam" id="PF00570">
    <property type="entry name" value="HRDC"/>
    <property type="match status" value="1"/>
</dbReference>
<comment type="catalytic activity">
    <reaction evidence="5 6">
        <text>Exonucleolytic cleavage in either 5'- to 3'- or 3'- to 5'-direction to yield nucleoside 5'-phosphates.</text>
        <dbReference type="EC" id="3.1.11.6"/>
    </reaction>
</comment>
<keyword evidence="2 5" id="KW-0540">Nuclease</keyword>
<dbReference type="EMBL" id="MHIU01000014">
    <property type="protein sequence ID" value="OGY57922.1"/>
    <property type="molecule type" value="Genomic_DNA"/>
</dbReference>
<accession>A0A1G1YZY2</accession>
<comment type="similarity">
    <text evidence="5 6">Belongs to the XseA family.</text>
</comment>
<keyword evidence="4 5" id="KW-0269">Exonuclease</keyword>
<dbReference type="GO" id="GO:0000166">
    <property type="term" value="F:nucleotide binding"/>
    <property type="evidence" value="ECO:0007669"/>
    <property type="project" value="InterPro"/>
</dbReference>
<dbReference type="InterPro" id="IPR044876">
    <property type="entry name" value="HRDC_dom_sf"/>
</dbReference>
<gene>
    <name evidence="5" type="primary">xseA</name>
    <name evidence="8" type="ORF">A3D47_00770</name>
</gene>
<comment type="subunit">
    <text evidence="5">Heterooligomer composed of large and small subunits.</text>
</comment>
<dbReference type="EC" id="3.1.11.6" evidence="5"/>
<dbReference type="SMART" id="SM00341">
    <property type="entry name" value="HRDC"/>
    <property type="match status" value="1"/>
</dbReference>
<dbReference type="GO" id="GO:0006308">
    <property type="term" value="P:DNA catabolic process"/>
    <property type="evidence" value="ECO:0007669"/>
    <property type="project" value="UniProtKB-UniRule"/>
</dbReference>
<feature type="domain" description="HRDC" evidence="7">
    <location>
        <begin position="11"/>
        <end position="91"/>
    </location>
</feature>
<proteinExistence type="inferred from homology"/>
<evidence type="ECO:0000256" key="1">
    <source>
        <dbReference type="ARBA" id="ARBA00022490"/>
    </source>
</evidence>
<dbReference type="PROSITE" id="PS50967">
    <property type="entry name" value="HRDC"/>
    <property type="match status" value="1"/>
</dbReference>
<evidence type="ECO:0000256" key="6">
    <source>
        <dbReference type="RuleBase" id="RU004355"/>
    </source>
</evidence>
<evidence type="ECO:0000256" key="5">
    <source>
        <dbReference type="HAMAP-Rule" id="MF_00378"/>
    </source>
</evidence>
<dbReference type="HAMAP" id="MF_00378">
    <property type="entry name" value="Exonuc_7_L"/>
    <property type="match status" value="1"/>
</dbReference>